<gene>
    <name evidence="3" type="ORF">CU098_000618</name>
</gene>
<reference evidence="3 4" key="1">
    <citation type="journal article" date="2018" name="G3 (Bethesda)">
        <title>Phylogenetic and Phylogenomic Definition of Rhizopus Species.</title>
        <authorList>
            <person name="Gryganskyi A.P."/>
            <person name="Golan J."/>
            <person name="Dolatabadi S."/>
            <person name="Mondo S."/>
            <person name="Robb S."/>
            <person name="Idnurm A."/>
            <person name="Muszewska A."/>
            <person name="Steczkiewicz K."/>
            <person name="Masonjones S."/>
            <person name="Liao H.L."/>
            <person name="Gajdeczka M.T."/>
            <person name="Anike F."/>
            <person name="Vuek A."/>
            <person name="Anishchenko I.M."/>
            <person name="Voigt K."/>
            <person name="de Hoog G.S."/>
            <person name="Smith M.E."/>
            <person name="Heitman J."/>
            <person name="Vilgalys R."/>
            <person name="Stajich J.E."/>
        </authorList>
    </citation>
    <scope>NUCLEOTIDE SEQUENCE [LARGE SCALE GENOMIC DNA]</scope>
    <source>
        <strain evidence="3 4">LSU 92-RS-03</strain>
    </source>
</reference>
<dbReference type="Proteomes" id="UP000253551">
    <property type="component" value="Unassembled WGS sequence"/>
</dbReference>
<evidence type="ECO:0000256" key="1">
    <source>
        <dbReference type="SAM" id="Coils"/>
    </source>
</evidence>
<feature type="compositionally biased region" description="Basic and acidic residues" evidence="2">
    <location>
        <begin position="1"/>
        <end position="11"/>
    </location>
</feature>
<evidence type="ECO:0000313" key="3">
    <source>
        <dbReference type="EMBL" id="RCH98313.1"/>
    </source>
</evidence>
<evidence type="ECO:0000256" key="2">
    <source>
        <dbReference type="SAM" id="MobiDB-lite"/>
    </source>
</evidence>
<feature type="compositionally biased region" description="Basic and acidic residues" evidence="2">
    <location>
        <begin position="173"/>
        <end position="183"/>
    </location>
</feature>
<feature type="region of interest" description="Disordered" evidence="2">
    <location>
        <begin position="162"/>
        <end position="186"/>
    </location>
</feature>
<dbReference type="OrthoDB" id="10620726at2759"/>
<organism evidence="3 4">
    <name type="scientific">Rhizopus stolonifer</name>
    <name type="common">Rhizopus nigricans</name>
    <dbReference type="NCBI Taxonomy" id="4846"/>
    <lineage>
        <taxon>Eukaryota</taxon>
        <taxon>Fungi</taxon>
        <taxon>Fungi incertae sedis</taxon>
        <taxon>Mucoromycota</taxon>
        <taxon>Mucoromycotina</taxon>
        <taxon>Mucoromycetes</taxon>
        <taxon>Mucorales</taxon>
        <taxon>Mucorineae</taxon>
        <taxon>Rhizopodaceae</taxon>
        <taxon>Rhizopus</taxon>
    </lineage>
</organism>
<dbReference type="STRING" id="4846.A0A367K7V7"/>
<sequence length="264" mass="30497">LLIQQSRDESSSLKQQLAKQQEEQEKRHYGQKKSLPHVPITGSSSARLNSPGEGRSILATMWKRDRDSLRTVQQALEDSEDQLAFAKRQVLRLKKEVRCFQKHSFEQIMKEQEDKNNDVYQSMVKNKTDNRNSRSFFFEPSKSCHILPDSLLPNTDYDDYPSKSKLHKSMQLRPKESDVKHSDSLTTKTQDILDKIQQEKDFIHSTQKTLLARARLSRTRSDVDKELKTSLERSYSNLSLLESQLKANSSMSPFPLNATKIVPS</sequence>
<dbReference type="AlphaFoldDB" id="A0A367K7V7"/>
<dbReference type="EMBL" id="PJQM01002081">
    <property type="protein sequence ID" value="RCH98313.1"/>
    <property type="molecule type" value="Genomic_DNA"/>
</dbReference>
<feature type="non-terminal residue" evidence="3">
    <location>
        <position position="1"/>
    </location>
</feature>
<accession>A0A367K7V7</accession>
<comment type="caution">
    <text evidence="3">The sequence shown here is derived from an EMBL/GenBank/DDBJ whole genome shotgun (WGS) entry which is preliminary data.</text>
</comment>
<proteinExistence type="predicted"/>
<keyword evidence="4" id="KW-1185">Reference proteome</keyword>
<protein>
    <submittedName>
        <fullName evidence="3">Uncharacterized protein</fullName>
    </submittedName>
</protein>
<keyword evidence="1" id="KW-0175">Coiled coil</keyword>
<name>A0A367K7V7_RHIST</name>
<feature type="coiled-coil region" evidence="1">
    <location>
        <begin position="69"/>
        <end position="96"/>
    </location>
</feature>
<evidence type="ECO:0000313" key="4">
    <source>
        <dbReference type="Proteomes" id="UP000253551"/>
    </source>
</evidence>
<feature type="region of interest" description="Disordered" evidence="2">
    <location>
        <begin position="1"/>
        <end position="53"/>
    </location>
</feature>